<protein>
    <submittedName>
        <fullName evidence="3">Uncharacterized protein</fullName>
    </submittedName>
</protein>
<dbReference type="Proteomes" id="UP000759537">
    <property type="component" value="Unassembled WGS sequence"/>
</dbReference>
<feature type="transmembrane region" description="Helical" evidence="2">
    <location>
        <begin position="53"/>
        <end position="72"/>
    </location>
</feature>
<accession>A0A9P5MYW2</accession>
<evidence type="ECO:0000313" key="4">
    <source>
        <dbReference type="Proteomes" id="UP000759537"/>
    </source>
</evidence>
<evidence type="ECO:0000256" key="2">
    <source>
        <dbReference type="SAM" id="Phobius"/>
    </source>
</evidence>
<sequence length="166" mass="17890">MADFAQGLDASKLILAETLLSFIISPFTAPPYNFPLFLFGLYVQESQDAAPRLLQFSGYLSASAFFDIIWLTQNHQTVVIRLCSILILLLKFPTVVAFVGTLSSRGVPNINLSGADFGGATVWAMPGGFTSGERDGYQTVEPETQRPSPNHPPANPPPAPGAYQSV</sequence>
<evidence type="ECO:0000313" key="3">
    <source>
        <dbReference type="EMBL" id="KAF8481954.1"/>
    </source>
</evidence>
<feature type="region of interest" description="Disordered" evidence="1">
    <location>
        <begin position="131"/>
        <end position="166"/>
    </location>
</feature>
<gene>
    <name evidence="3" type="ORF">DFH94DRAFT_691588</name>
</gene>
<proteinExistence type="predicted"/>
<name>A0A9P5MYW2_9AGAM</name>
<evidence type="ECO:0000256" key="1">
    <source>
        <dbReference type="SAM" id="MobiDB-lite"/>
    </source>
</evidence>
<keyword evidence="2" id="KW-0472">Membrane</keyword>
<feature type="transmembrane region" description="Helical" evidence="2">
    <location>
        <begin position="78"/>
        <end position="102"/>
    </location>
</feature>
<dbReference type="EMBL" id="WHVB01000006">
    <property type="protein sequence ID" value="KAF8481954.1"/>
    <property type="molecule type" value="Genomic_DNA"/>
</dbReference>
<comment type="caution">
    <text evidence="3">The sequence shown here is derived from an EMBL/GenBank/DDBJ whole genome shotgun (WGS) entry which is preliminary data.</text>
</comment>
<keyword evidence="4" id="KW-1185">Reference proteome</keyword>
<reference evidence="3" key="1">
    <citation type="submission" date="2019-10" db="EMBL/GenBank/DDBJ databases">
        <authorList>
            <consortium name="DOE Joint Genome Institute"/>
            <person name="Kuo A."/>
            <person name="Miyauchi S."/>
            <person name="Kiss E."/>
            <person name="Drula E."/>
            <person name="Kohler A."/>
            <person name="Sanchez-Garcia M."/>
            <person name="Andreopoulos B."/>
            <person name="Barry K.W."/>
            <person name="Bonito G."/>
            <person name="Buee M."/>
            <person name="Carver A."/>
            <person name="Chen C."/>
            <person name="Cichocki N."/>
            <person name="Clum A."/>
            <person name="Culley D."/>
            <person name="Crous P.W."/>
            <person name="Fauchery L."/>
            <person name="Girlanda M."/>
            <person name="Hayes R."/>
            <person name="Keri Z."/>
            <person name="LaButti K."/>
            <person name="Lipzen A."/>
            <person name="Lombard V."/>
            <person name="Magnuson J."/>
            <person name="Maillard F."/>
            <person name="Morin E."/>
            <person name="Murat C."/>
            <person name="Nolan M."/>
            <person name="Ohm R."/>
            <person name="Pangilinan J."/>
            <person name="Pereira M."/>
            <person name="Perotto S."/>
            <person name="Peter M."/>
            <person name="Riley R."/>
            <person name="Sitrit Y."/>
            <person name="Stielow B."/>
            <person name="Szollosi G."/>
            <person name="Zifcakova L."/>
            <person name="Stursova M."/>
            <person name="Spatafora J.W."/>
            <person name="Tedersoo L."/>
            <person name="Vaario L.-M."/>
            <person name="Yamada A."/>
            <person name="Yan M."/>
            <person name="Wang P."/>
            <person name="Xu J."/>
            <person name="Bruns T."/>
            <person name="Baldrian P."/>
            <person name="Vilgalys R."/>
            <person name="Henrissat B."/>
            <person name="Grigoriev I.V."/>
            <person name="Hibbett D."/>
            <person name="Nagy L.G."/>
            <person name="Martin F.M."/>
        </authorList>
    </citation>
    <scope>NUCLEOTIDE SEQUENCE</scope>
    <source>
        <strain evidence="3">Prilba</strain>
    </source>
</reference>
<keyword evidence="2" id="KW-0812">Transmembrane</keyword>
<feature type="transmembrane region" description="Helical" evidence="2">
    <location>
        <begin position="20"/>
        <end position="41"/>
    </location>
</feature>
<dbReference type="OrthoDB" id="2500246at2759"/>
<dbReference type="AlphaFoldDB" id="A0A9P5MYW2"/>
<keyword evidence="2" id="KW-1133">Transmembrane helix</keyword>
<reference evidence="3" key="2">
    <citation type="journal article" date="2020" name="Nat. Commun.">
        <title>Large-scale genome sequencing of mycorrhizal fungi provides insights into the early evolution of symbiotic traits.</title>
        <authorList>
            <person name="Miyauchi S."/>
            <person name="Kiss E."/>
            <person name="Kuo A."/>
            <person name="Drula E."/>
            <person name="Kohler A."/>
            <person name="Sanchez-Garcia M."/>
            <person name="Morin E."/>
            <person name="Andreopoulos B."/>
            <person name="Barry K.W."/>
            <person name="Bonito G."/>
            <person name="Buee M."/>
            <person name="Carver A."/>
            <person name="Chen C."/>
            <person name="Cichocki N."/>
            <person name="Clum A."/>
            <person name="Culley D."/>
            <person name="Crous P.W."/>
            <person name="Fauchery L."/>
            <person name="Girlanda M."/>
            <person name="Hayes R.D."/>
            <person name="Keri Z."/>
            <person name="LaButti K."/>
            <person name="Lipzen A."/>
            <person name="Lombard V."/>
            <person name="Magnuson J."/>
            <person name="Maillard F."/>
            <person name="Murat C."/>
            <person name="Nolan M."/>
            <person name="Ohm R.A."/>
            <person name="Pangilinan J."/>
            <person name="Pereira M.F."/>
            <person name="Perotto S."/>
            <person name="Peter M."/>
            <person name="Pfister S."/>
            <person name="Riley R."/>
            <person name="Sitrit Y."/>
            <person name="Stielow J.B."/>
            <person name="Szollosi G."/>
            <person name="Zifcakova L."/>
            <person name="Stursova M."/>
            <person name="Spatafora J.W."/>
            <person name="Tedersoo L."/>
            <person name="Vaario L.M."/>
            <person name="Yamada A."/>
            <person name="Yan M."/>
            <person name="Wang P."/>
            <person name="Xu J."/>
            <person name="Bruns T."/>
            <person name="Baldrian P."/>
            <person name="Vilgalys R."/>
            <person name="Dunand C."/>
            <person name="Henrissat B."/>
            <person name="Grigoriev I.V."/>
            <person name="Hibbett D."/>
            <person name="Nagy L.G."/>
            <person name="Martin F.M."/>
        </authorList>
    </citation>
    <scope>NUCLEOTIDE SEQUENCE</scope>
    <source>
        <strain evidence="3">Prilba</strain>
    </source>
</reference>
<feature type="compositionally biased region" description="Pro residues" evidence="1">
    <location>
        <begin position="149"/>
        <end position="160"/>
    </location>
</feature>
<organism evidence="3 4">
    <name type="scientific">Russula ochroleuca</name>
    <dbReference type="NCBI Taxonomy" id="152965"/>
    <lineage>
        <taxon>Eukaryota</taxon>
        <taxon>Fungi</taxon>
        <taxon>Dikarya</taxon>
        <taxon>Basidiomycota</taxon>
        <taxon>Agaricomycotina</taxon>
        <taxon>Agaricomycetes</taxon>
        <taxon>Russulales</taxon>
        <taxon>Russulaceae</taxon>
        <taxon>Russula</taxon>
    </lineage>
</organism>